<feature type="domain" description="PRC-barrel" evidence="2">
    <location>
        <begin position="4"/>
        <end position="68"/>
    </location>
</feature>
<dbReference type="EMBL" id="RKRE01000003">
    <property type="protein sequence ID" value="RPF42472.1"/>
    <property type="molecule type" value="Genomic_DNA"/>
</dbReference>
<gene>
    <name evidence="3" type="ORF">EDD75_1573</name>
</gene>
<feature type="region of interest" description="Disordered" evidence="1">
    <location>
        <begin position="163"/>
        <end position="234"/>
    </location>
</feature>
<dbReference type="SUPFAM" id="SSF50346">
    <property type="entry name" value="PRC-barrel domain"/>
    <property type="match status" value="2"/>
</dbReference>
<dbReference type="Proteomes" id="UP000282654">
    <property type="component" value="Unassembled WGS sequence"/>
</dbReference>
<proteinExistence type="predicted"/>
<evidence type="ECO:0000256" key="1">
    <source>
        <dbReference type="SAM" id="MobiDB-lite"/>
    </source>
</evidence>
<dbReference type="RefSeq" id="WP_123930615.1">
    <property type="nucleotide sequence ID" value="NZ_DAITJO010000007.1"/>
</dbReference>
<dbReference type="OrthoDB" id="53812at2"/>
<protein>
    <submittedName>
        <fullName evidence="3">Uncharacterized protein YrrD</fullName>
    </submittedName>
</protein>
<dbReference type="AlphaFoldDB" id="A0A3N5B0W0"/>
<name>A0A3N5B0W0_9THEO</name>
<dbReference type="Pfam" id="PF05239">
    <property type="entry name" value="PRC"/>
    <property type="match status" value="1"/>
</dbReference>
<reference evidence="3 4" key="1">
    <citation type="submission" date="2018-11" db="EMBL/GenBank/DDBJ databases">
        <title>Genomic Encyclopedia of Type Strains, Phase IV (KMG-IV): sequencing the most valuable type-strain genomes for metagenomic binning, comparative biology and taxonomic classification.</title>
        <authorList>
            <person name="Goeker M."/>
        </authorList>
    </citation>
    <scope>NUCLEOTIDE SEQUENCE [LARGE SCALE GENOMIC DNA]</scope>
    <source>
        <strain evidence="3 4">DSM 102936</strain>
    </source>
</reference>
<evidence type="ECO:0000313" key="3">
    <source>
        <dbReference type="EMBL" id="RPF42472.1"/>
    </source>
</evidence>
<dbReference type="InterPro" id="IPR027275">
    <property type="entry name" value="PRC-brl_dom"/>
</dbReference>
<evidence type="ECO:0000259" key="2">
    <source>
        <dbReference type="Pfam" id="PF05239"/>
    </source>
</evidence>
<sequence length="234" mass="25083">MRKSKELLGMPVVSLEEGLRVGRVTGLVVDPAAKTVAALIVEKGGLFREQRFIPFPQVYSIGANAVTLHRSQQAAKGASLPEILRLFKEKIAVTGAKVVAENGAILGHVTEYFVDTVTGAITGLEIAPAKPAFVQGVAHLDSAFIRTIGKEIIVVTDEASRSLTPVDGGLKKRASQTWEEVKSKSQQFSESISTKIKNLRHSAHRPSEGENSAEPAAKPPGDNQSKSFDTERSS</sequence>
<keyword evidence="4" id="KW-1185">Reference proteome</keyword>
<evidence type="ECO:0000313" key="4">
    <source>
        <dbReference type="Proteomes" id="UP000282654"/>
    </source>
</evidence>
<organism evidence="3 4">
    <name type="scientific">Thermodesulfitimonas autotrophica</name>
    <dbReference type="NCBI Taxonomy" id="1894989"/>
    <lineage>
        <taxon>Bacteria</taxon>
        <taxon>Bacillati</taxon>
        <taxon>Bacillota</taxon>
        <taxon>Clostridia</taxon>
        <taxon>Thermoanaerobacterales</taxon>
        <taxon>Thermoanaerobacteraceae</taxon>
        <taxon>Thermodesulfitimonas</taxon>
    </lineage>
</organism>
<dbReference type="InterPro" id="IPR011033">
    <property type="entry name" value="PRC_barrel-like_sf"/>
</dbReference>
<accession>A0A3N5B0W0</accession>
<feature type="compositionally biased region" description="Polar residues" evidence="1">
    <location>
        <begin position="184"/>
        <end position="196"/>
    </location>
</feature>
<dbReference type="Gene3D" id="2.30.30.240">
    <property type="entry name" value="PRC-barrel domain"/>
    <property type="match status" value="1"/>
</dbReference>
<comment type="caution">
    <text evidence="3">The sequence shown here is derived from an EMBL/GenBank/DDBJ whole genome shotgun (WGS) entry which is preliminary data.</text>
</comment>